<evidence type="ECO:0000313" key="3">
    <source>
        <dbReference type="Proteomes" id="UP000314294"/>
    </source>
</evidence>
<reference evidence="2 3" key="1">
    <citation type="submission" date="2019-03" db="EMBL/GenBank/DDBJ databases">
        <title>First draft genome of Liparis tanakae, snailfish: a comprehensive survey of snailfish specific genes.</title>
        <authorList>
            <person name="Kim W."/>
            <person name="Song I."/>
            <person name="Jeong J.-H."/>
            <person name="Kim D."/>
            <person name="Kim S."/>
            <person name="Ryu S."/>
            <person name="Song J.Y."/>
            <person name="Lee S.K."/>
        </authorList>
    </citation>
    <scope>NUCLEOTIDE SEQUENCE [LARGE SCALE GENOMIC DNA]</scope>
    <source>
        <tissue evidence="2">Muscle</tissue>
    </source>
</reference>
<keyword evidence="3" id="KW-1185">Reference proteome</keyword>
<accession>A0A4Z2H9V2</accession>
<proteinExistence type="predicted"/>
<protein>
    <submittedName>
        <fullName evidence="2">Uncharacterized protein</fullName>
    </submittedName>
</protein>
<sequence>MFHTTTKGLPTEEGGVEQEGWKEVVEEGWKEEVEEGWKKEVMEEGWKKEVVEEGWKEEVVEEGWKKEVVEEVVEEGWKEEVVEEGWKEEVVEEEDVNQTEESLSVNPGLCVCLFLLLFFFFSTLHSREPQKHLHAGNEGGHGAHVLHRHRQHVAEVGVEVLLIVGRQAQAREPSAPGVALGLLHQGPAVALPPLRVRHHHRLHEQAAAATHDPGQPGVAEQPLRLPVAPQENQADGEFRTGLLEGVDPGGPAPLPLAVHQVSAGSQQVRTPVDRHRADLLWPLRGGELLNFSIRRRKLTDFLDTAV</sequence>
<feature type="region of interest" description="Disordered" evidence="1">
    <location>
        <begin position="1"/>
        <end position="20"/>
    </location>
</feature>
<name>A0A4Z2H9V2_9TELE</name>
<dbReference type="EMBL" id="SRLO01000307">
    <property type="protein sequence ID" value="TNN61813.1"/>
    <property type="molecule type" value="Genomic_DNA"/>
</dbReference>
<organism evidence="2 3">
    <name type="scientific">Liparis tanakae</name>
    <name type="common">Tanaka's snailfish</name>
    <dbReference type="NCBI Taxonomy" id="230148"/>
    <lineage>
        <taxon>Eukaryota</taxon>
        <taxon>Metazoa</taxon>
        <taxon>Chordata</taxon>
        <taxon>Craniata</taxon>
        <taxon>Vertebrata</taxon>
        <taxon>Euteleostomi</taxon>
        <taxon>Actinopterygii</taxon>
        <taxon>Neopterygii</taxon>
        <taxon>Teleostei</taxon>
        <taxon>Neoteleostei</taxon>
        <taxon>Acanthomorphata</taxon>
        <taxon>Eupercaria</taxon>
        <taxon>Perciformes</taxon>
        <taxon>Cottioidei</taxon>
        <taxon>Cottales</taxon>
        <taxon>Liparidae</taxon>
        <taxon>Liparis</taxon>
    </lineage>
</organism>
<dbReference type="Proteomes" id="UP000314294">
    <property type="component" value="Unassembled WGS sequence"/>
</dbReference>
<gene>
    <name evidence="2" type="ORF">EYF80_027930</name>
</gene>
<comment type="caution">
    <text evidence="2">The sequence shown here is derived from an EMBL/GenBank/DDBJ whole genome shotgun (WGS) entry which is preliminary data.</text>
</comment>
<evidence type="ECO:0000313" key="2">
    <source>
        <dbReference type="EMBL" id="TNN61813.1"/>
    </source>
</evidence>
<dbReference type="AlphaFoldDB" id="A0A4Z2H9V2"/>
<evidence type="ECO:0000256" key="1">
    <source>
        <dbReference type="SAM" id="MobiDB-lite"/>
    </source>
</evidence>